<accession>A0A7W8Z480</accession>
<protein>
    <submittedName>
        <fullName evidence="2">Putative nucleotidyltransferase</fullName>
    </submittedName>
</protein>
<dbReference type="InterPro" id="IPR008792">
    <property type="entry name" value="PQQD"/>
</dbReference>
<proteinExistence type="predicted"/>
<organism evidence="2 3">
    <name type="scientific">Sphaerisporangium krabiense</name>
    <dbReference type="NCBI Taxonomy" id="763782"/>
    <lineage>
        <taxon>Bacteria</taxon>
        <taxon>Bacillati</taxon>
        <taxon>Actinomycetota</taxon>
        <taxon>Actinomycetes</taxon>
        <taxon>Streptosporangiales</taxon>
        <taxon>Streptosporangiaceae</taxon>
        <taxon>Sphaerisporangium</taxon>
    </lineage>
</organism>
<sequence length="368" mass="40382">MATAPPAPGEGWALSDEVEHLIRWAAKVAEEEFTGADGVDSVYLGGSLLAGLGSPTSDIDVFVVRQGVTGDEVPAQVVSDSRRFDVESLPPGHLLKLARDVTAFPRAAYTNLEVVHLSESRYDAAVRLLYSRPVAEGDEYREAVAHLRENTVPLTRMIMAKWSTECINILEDALGALAGESYDDALFSSAELMQPAAQVFLAGCGDLYVKYKWILRKLRRSAGENFPYDGFCRLMGSWPDGVADKKRLVEDRIRLCQAMAVAGLTGGWDGPAASRWSTWDVRGPGLVRAPEWMPLRAADRIVLAKSIDSVYRLSEQGLTLWGLCDGREHSVVVDDMVRRLGDPGLRPDVERYLDRFLQMGLVRAGAGD</sequence>
<dbReference type="Pfam" id="PF01909">
    <property type="entry name" value="NTP_transf_2"/>
    <property type="match status" value="1"/>
</dbReference>
<dbReference type="RefSeq" id="WP_184611602.1">
    <property type="nucleotide sequence ID" value="NZ_BOOS01000048.1"/>
</dbReference>
<dbReference type="SUPFAM" id="SSF81301">
    <property type="entry name" value="Nucleotidyltransferase"/>
    <property type="match status" value="1"/>
</dbReference>
<comment type="caution">
    <text evidence="2">The sequence shown here is derived from an EMBL/GenBank/DDBJ whole genome shotgun (WGS) entry which is preliminary data.</text>
</comment>
<dbReference type="EMBL" id="JACHBR010000001">
    <property type="protein sequence ID" value="MBB5627151.1"/>
    <property type="molecule type" value="Genomic_DNA"/>
</dbReference>
<feature type="domain" description="Polymerase nucleotidyl transferase" evidence="1">
    <location>
        <begin position="31"/>
        <end position="64"/>
    </location>
</feature>
<dbReference type="AlphaFoldDB" id="A0A7W8Z480"/>
<gene>
    <name evidence="2" type="ORF">BJ981_002850</name>
</gene>
<dbReference type="Pfam" id="PF05402">
    <property type="entry name" value="PqqD"/>
    <property type="match status" value="1"/>
</dbReference>
<evidence type="ECO:0000313" key="2">
    <source>
        <dbReference type="EMBL" id="MBB5627151.1"/>
    </source>
</evidence>
<evidence type="ECO:0000313" key="3">
    <source>
        <dbReference type="Proteomes" id="UP000588112"/>
    </source>
</evidence>
<dbReference type="InterPro" id="IPR043519">
    <property type="entry name" value="NT_sf"/>
</dbReference>
<reference evidence="2 3" key="1">
    <citation type="submission" date="2020-08" db="EMBL/GenBank/DDBJ databases">
        <title>Sequencing the genomes of 1000 actinobacteria strains.</title>
        <authorList>
            <person name="Klenk H.-P."/>
        </authorList>
    </citation>
    <scope>NUCLEOTIDE SEQUENCE [LARGE SCALE GENOMIC DNA]</scope>
    <source>
        <strain evidence="2 3">DSM 45790</strain>
    </source>
</reference>
<evidence type="ECO:0000259" key="1">
    <source>
        <dbReference type="Pfam" id="PF01909"/>
    </source>
</evidence>
<dbReference type="GO" id="GO:0016779">
    <property type="term" value="F:nucleotidyltransferase activity"/>
    <property type="evidence" value="ECO:0007669"/>
    <property type="project" value="InterPro"/>
</dbReference>
<dbReference type="InterPro" id="IPR002934">
    <property type="entry name" value="Polymerase_NTP_transf_dom"/>
</dbReference>
<dbReference type="Proteomes" id="UP000588112">
    <property type="component" value="Unassembled WGS sequence"/>
</dbReference>
<name>A0A7W8Z480_9ACTN</name>
<keyword evidence="3" id="KW-1185">Reference proteome</keyword>
<keyword evidence="2" id="KW-0808">Transferase</keyword>